<keyword evidence="4 7" id="KW-0233">DNA recombination</keyword>
<dbReference type="GO" id="GO:0006310">
    <property type="term" value="P:DNA recombination"/>
    <property type="evidence" value="ECO:0007669"/>
    <property type="project" value="UniProtKB-UniRule"/>
</dbReference>
<reference evidence="10 11" key="1">
    <citation type="submission" date="2019-02" db="EMBL/GenBank/DDBJ databases">
        <title>Deep-cultivation of Planctomycetes and their phenomic and genomic characterization uncovers novel biology.</title>
        <authorList>
            <person name="Wiegand S."/>
            <person name="Jogler M."/>
            <person name="Boedeker C."/>
            <person name="Pinto D."/>
            <person name="Vollmers J."/>
            <person name="Rivas-Marin E."/>
            <person name="Kohn T."/>
            <person name="Peeters S.H."/>
            <person name="Heuer A."/>
            <person name="Rast P."/>
            <person name="Oberbeckmann S."/>
            <person name="Bunk B."/>
            <person name="Jeske O."/>
            <person name="Meyerdierks A."/>
            <person name="Storesund J.E."/>
            <person name="Kallscheuer N."/>
            <person name="Luecker S."/>
            <person name="Lage O.M."/>
            <person name="Pohl T."/>
            <person name="Merkel B.J."/>
            <person name="Hornburger P."/>
            <person name="Mueller R.-W."/>
            <person name="Bruemmer F."/>
            <person name="Labrenz M."/>
            <person name="Spormann A.M."/>
            <person name="Op den Camp H."/>
            <person name="Overmann J."/>
            <person name="Amann R."/>
            <person name="Jetten M.S.M."/>
            <person name="Mascher T."/>
            <person name="Medema M.H."/>
            <person name="Devos D.P."/>
            <person name="Kaster A.-K."/>
            <person name="Ovreas L."/>
            <person name="Rohde M."/>
            <person name="Galperin M.Y."/>
            <person name="Jogler C."/>
        </authorList>
    </citation>
    <scope>NUCLEOTIDE SEQUENCE [LARGE SCALE GENOMIC DNA]</scope>
    <source>
        <strain evidence="10 11">Poly30</strain>
    </source>
</reference>
<dbReference type="InterPro" id="IPR037278">
    <property type="entry name" value="ARFGAP/RecO"/>
</dbReference>
<dbReference type="SUPFAM" id="SSF57863">
    <property type="entry name" value="ArfGap/RecO-like zinc finger"/>
    <property type="match status" value="1"/>
</dbReference>
<feature type="compositionally biased region" description="Polar residues" evidence="8">
    <location>
        <begin position="1"/>
        <end position="11"/>
    </location>
</feature>
<evidence type="ECO:0000256" key="6">
    <source>
        <dbReference type="ARBA" id="ARBA00033409"/>
    </source>
</evidence>
<comment type="similarity">
    <text evidence="1 7">Belongs to the RecO family.</text>
</comment>
<dbReference type="GO" id="GO:0043590">
    <property type="term" value="C:bacterial nucleoid"/>
    <property type="evidence" value="ECO:0007669"/>
    <property type="project" value="TreeGrafter"/>
</dbReference>
<sequence length="331" mass="35847">MSARSGSTNRSGRPVQDRLPPRPAQDSALLLKRTPYGESSLVVHVLSAKHGRVELIAKGAHRPKSRFSGVLDWFDTLGLDWNPPREASTSRTETARISSLGTLRTGDVDVRRRWITGSLETYRAAHTAIELVEHCTRSGFVDGGIYSLLAGALDELNLIGRALSDAARASEAPDLSRLAHLPLRLARFELRLLQVLGLEPSMRVCATCGDPAPAVPATGVPEPRAPFSPQAGGRLCPRHASEVHARGVRIGTLPVAVLEAAHELLHGGQEALARAKEPDGPEFGERVLDFASRFLDHQLQTRPKSHAEFLGAPDRNRRARATGPDERATEG</sequence>
<dbReference type="Pfam" id="PF02565">
    <property type="entry name" value="RecO_C"/>
    <property type="match status" value="1"/>
</dbReference>
<dbReference type="InterPro" id="IPR012340">
    <property type="entry name" value="NA-bd_OB-fold"/>
</dbReference>
<dbReference type="EMBL" id="CP036434">
    <property type="protein sequence ID" value="QDV06304.1"/>
    <property type="molecule type" value="Genomic_DNA"/>
</dbReference>
<proteinExistence type="inferred from homology"/>
<evidence type="ECO:0000313" key="11">
    <source>
        <dbReference type="Proteomes" id="UP000320390"/>
    </source>
</evidence>
<evidence type="ECO:0000256" key="2">
    <source>
        <dbReference type="ARBA" id="ARBA00021310"/>
    </source>
</evidence>
<comment type="function">
    <text evidence="7">Involved in DNA repair and RecF pathway recombination.</text>
</comment>
<dbReference type="SUPFAM" id="SSF50249">
    <property type="entry name" value="Nucleic acid-binding proteins"/>
    <property type="match status" value="1"/>
</dbReference>
<dbReference type="RefSeq" id="WP_145196368.1">
    <property type="nucleotide sequence ID" value="NZ_CP036434.1"/>
</dbReference>
<dbReference type="Gene3D" id="1.20.1440.120">
    <property type="entry name" value="Recombination protein O, C-terminal domain"/>
    <property type="match status" value="1"/>
</dbReference>
<keyword evidence="11" id="KW-1185">Reference proteome</keyword>
<evidence type="ECO:0000313" key="10">
    <source>
        <dbReference type="EMBL" id="QDV06304.1"/>
    </source>
</evidence>
<dbReference type="PANTHER" id="PTHR33991">
    <property type="entry name" value="DNA REPAIR PROTEIN RECO"/>
    <property type="match status" value="1"/>
</dbReference>
<dbReference type="Gene3D" id="2.40.50.140">
    <property type="entry name" value="Nucleic acid-binding proteins"/>
    <property type="match status" value="1"/>
</dbReference>
<feature type="region of interest" description="Disordered" evidence="8">
    <location>
        <begin position="1"/>
        <end position="23"/>
    </location>
</feature>
<gene>
    <name evidence="7 10" type="primary">recO</name>
    <name evidence="10" type="ORF">Poly30_18130</name>
</gene>
<evidence type="ECO:0000256" key="4">
    <source>
        <dbReference type="ARBA" id="ARBA00023172"/>
    </source>
</evidence>
<accession>A0A518EQD3</accession>
<feature type="domain" description="DNA replication/recombination mediator RecO N-terminal" evidence="9">
    <location>
        <begin position="25"/>
        <end position="88"/>
    </location>
</feature>
<dbReference type="AlphaFoldDB" id="A0A518EQD3"/>
<dbReference type="InterPro" id="IPR022572">
    <property type="entry name" value="DNA_rep/recomb_RecO_N"/>
</dbReference>
<dbReference type="Pfam" id="PF11967">
    <property type="entry name" value="RecO_N"/>
    <property type="match status" value="1"/>
</dbReference>
<dbReference type="HAMAP" id="MF_00201">
    <property type="entry name" value="RecO"/>
    <property type="match status" value="1"/>
</dbReference>
<keyword evidence="3 7" id="KW-0227">DNA damage</keyword>
<protein>
    <recommendedName>
        <fullName evidence="2 7">DNA repair protein RecO</fullName>
    </recommendedName>
    <alternativeName>
        <fullName evidence="6 7">Recombination protein O</fullName>
    </alternativeName>
</protein>
<name>A0A518EQD3_9BACT</name>
<dbReference type="GO" id="GO:0006302">
    <property type="term" value="P:double-strand break repair"/>
    <property type="evidence" value="ECO:0007669"/>
    <property type="project" value="TreeGrafter"/>
</dbReference>
<evidence type="ECO:0000256" key="5">
    <source>
        <dbReference type="ARBA" id="ARBA00023204"/>
    </source>
</evidence>
<evidence type="ECO:0000256" key="8">
    <source>
        <dbReference type="SAM" id="MobiDB-lite"/>
    </source>
</evidence>
<evidence type="ECO:0000256" key="1">
    <source>
        <dbReference type="ARBA" id="ARBA00007452"/>
    </source>
</evidence>
<feature type="region of interest" description="Disordered" evidence="8">
    <location>
        <begin position="299"/>
        <end position="331"/>
    </location>
</feature>
<dbReference type="OrthoDB" id="9797083at2"/>
<organism evidence="10 11">
    <name type="scientific">Saltatorellus ferox</name>
    <dbReference type="NCBI Taxonomy" id="2528018"/>
    <lineage>
        <taxon>Bacteria</taxon>
        <taxon>Pseudomonadati</taxon>
        <taxon>Planctomycetota</taxon>
        <taxon>Planctomycetia</taxon>
        <taxon>Planctomycetia incertae sedis</taxon>
        <taxon>Saltatorellus</taxon>
    </lineage>
</organism>
<dbReference type="PANTHER" id="PTHR33991:SF1">
    <property type="entry name" value="DNA REPAIR PROTEIN RECO"/>
    <property type="match status" value="1"/>
</dbReference>
<dbReference type="Proteomes" id="UP000320390">
    <property type="component" value="Chromosome"/>
</dbReference>
<evidence type="ECO:0000259" key="9">
    <source>
        <dbReference type="Pfam" id="PF11967"/>
    </source>
</evidence>
<keyword evidence="5 7" id="KW-0234">DNA repair</keyword>
<dbReference type="InterPro" id="IPR003717">
    <property type="entry name" value="RecO"/>
</dbReference>
<evidence type="ECO:0000256" key="7">
    <source>
        <dbReference type="HAMAP-Rule" id="MF_00201"/>
    </source>
</evidence>
<evidence type="ECO:0000256" key="3">
    <source>
        <dbReference type="ARBA" id="ARBA00022763"/>
    </source>
</evidence>
<dbReference type="InterPro" id="IPR042242">
    <property type="entry name" value="RecO_C"/>
</dbReference>